<dbReference type="EMBL" id="CAXDID020000007">
    <property type="protein sequence ID" value="CAL5976736.1"/>
    <property type="molecule type" value="Genomic_DNA"/>
</dbReference>
<evidence type="ECO:0000313" key="1">
    <source>
        <dbReference type="EMBL" id="CAI9962236.1"/>
    </source>
</evidence>
<dbReference type="EMBL" id="CATOUU010000952">
    <property type="protein sequence ID" value="CAI9962236.1"/>
    <property type="molecule type" value="Genomic_DNA"/>
</dbReference>
<evidence type="ECO:0000313" key="3">
    <source>
        <dbReference type="Proteomes" id="UP001642409"/>
    </source>
</evidence>
<keyword evidence="3" id="KW-1185">Reference proteome</keyword>
<protein>
    <submittedName>
        <fullName evidence="2">Hypothetical_protein</fullName>
    </submittedName>
</protein>
<evidence type="ECO:0000313" key="2">
    <source>
        <dbReference type="EMBL" id="CAL5976736.1"/>
    </source>
</evidence>
<organism evidence="1">
    <name type="scientific">Hexamita inflata</name>
    <dbReference type="NCBI Taxonomy" id="28002"/>
    <lineage>
        <taxon>Eukaryota</taxon>
        <taxon>Metamonada</taxon>
        <taxon>Diplomonadida</taxon>
        <taxon>Hexamitidae</taxon>
        <taxon>Hexamitinae</taxon>
        <taxon>Hexamita</taxon>
    </lineage>
</organism>
<name>A0AA86QMB2_9EUKA</name>
<dbReference type="Proteomes" id="UP001642409">
    <property type="component" value="Unassembled WGS sequence"/>
</dbReference>
<accession>A0AA86QMB2</accession>
<sequence>MPINIKAALILNSDFVIVQQSFFDDSNTAKMIQDVTKLQKLKGQQICNFQQVKTKYGYQIMISAYSAMVEAQPYPYYMVSIYDDSFNSQVVREFLAHLQNTYVTESTLKSVKKSKVDKNFDKVANQVVVSHEGGTALNQVQVELAAVKSQIGQNIDAIQRQTERALVVENDAADLREVAEQFNMSTKRGCCM</sequence>
<dbReference type="AlphaFoldDB" id="A0AA86QMB2"/>
<proteinExistence type="predicted"/>
<reference evidence="2 3" key="2">
    <citation type="submission" date="2024-07" db="EMBL/GenBank/DDBJ databases">
        <authorList>
            <person name="Akdeniz Z."/>
        </authorList>
    </citation>
    <scope>NUCLEOTIDE SEQUENCE [LARGE SCALE GENOMIC DNA]</scope>
</reference>
<comment type="caution">
    <text evidence="1">The sequence shown here is derived from an EMBL/GenBank/DDBJ whole genome shotgun (WGS) entry which is preliminary data.</text>
</comment>
<reference evidence="1" key="1">
    <citation type="submission" date="2023-06" db="EMBL/GenBank/DDBJ databases">
        <authorList>
            <person name="Kurt Z."/>
        </authorList>
    </citation>
    <scope>NUCLEOTIDE SEQUENCE</scope>
</reference>
<gene>
    <name evidence="2" type="ORF">HINF_LOCUS3965</name>
    <name evidence="1" type="ORF">HINF_LOCUS49881</name>
</gene>